<dbReference type="PANTHER" id="PTHR42973">
    <property type="entry name" value="BINDING OXIDOREDUCTASE, PUTATIVE (AFU_ORTHOLOGUE AFUA_1G17690)-RELATED"/>
    <property type="match status" value="1"/>
</dbReference>
<feature type="signal peptide" evidence="6">
    <location>
        <begin position="1"/>
        <end position="27"/>
    </location>
</feature>
<evidence type="ECO:0000256" key="6">
    <source>
        <dbReference type="SAM" id="SignalP"/>
    </source>
</evidence>
<dbReference type="Pfam" id="PF08031">
    <property type="entry name" value="BBE"/>
    <property type="match status" value="1"/>
</dbReference>
<evidence type="ECO:0000256" key="2">
    <source>
        <dbReference type="ARBA" id="ARBA00005466"/>
    </source>
</evidence>
<dbReference type="EMBL" id="MU157896">
    <property type="protein sequence ID" value="KAF9524630.1"/>
    <property type="molecule type" value="Genomic_DNA"/>
</dbReference>
<dbReference type="AlphaFoldDB" id="A0A9P6JLD5"/>
<dbReference type="PROSITE" id="PS00862">
    <property type="entry name" value="OX2_COVAL_FAD"/>
    <property type="match status" value="1"/>
</dbReference>
<dbReference type="InterPro" id="IPR016169">
    <property type="entry name" value="FAD-bd_PCMH_sub2"/>
</dbReference>
<reference evidence="8" key="1">
    <citation type="submission" date="2020-11" db="EMBL/GenBank/DDBJ databases">
        <authorList>
            <consortium name="DOE Joint Genome Institute"/>
            <person name="Ahrendt S."/>
            <person name="Riley R."/>
            <person name="Andreopoulos W."/>
            <person name="Labutti K."/>
            <person name="Pangilinan J."/>
            <person name="Ruiz-Duenas F.J."/>
            <person name="Barrasa J.M."/>
            <person name="Sanchez-Garcia M."/>
            <person name="Camarero S."/>
            <person name="Miyauchi S."/>
            <person name="Serrano A."/>
            <person name="Linde D."/>
            <person name="Babiker R."/>
            <person name="Drula E."/>
            <person name="Ayuso-Fernandez I."/>
            <person name="Pacheco R."/>
            <person name="Padilla G."/>
            <person name="Ferreira P."/>
            <person name="Barriuso J."/>
            <person name="Kellner H."/>
            <person name="Castanera R."/>
            <person name="Alfaro M."/>
            <person name="Ramirez L."/>
            <person name="Pisabarro A.G."/>
            <person name="Kuo A."/>
            <person name="Tritt A."/>
            <person name="Lipzen A."/>
            <person name="He G."/>
            <person name="Yan M."/>
            <person name="Ng V."/>
            <person name="Cullen D."/>
            <person name="Martin F."/>
            <person name="Rosso M.-N."/>
            <person name="Henrissat B."/>
            <person name="Hibbett D."/>
            <person name="Martinez A.T."/>
            <person name="Grigoriev I.V."/>
        </authorList>
    </citation>
    <scope>NUCLEOTIDE SEQUENCE</scope>
    <source>
        <strain evidence="8">CBS 506.95</strain>
    </source>
</reference>
<evidence type="ECO:0000256" key="1">
    <source>
        <dbReference type="ARBA" id="ARBA00001974"/>
    </source>
</evidence>
<feature type="chain" id="PRO_5040486078" evidence="6">
    <location>
        <begin position="28"/>
        <end position="505"/>
    </location>
</feature>
<evidence type="ECO:0000313" key="8">
    <source>
        <dbReference type="EMBL" id="KAF9524630.1"/>
    </source>
</evidence>
<gene>
    <name evidence="8" type="ORF">CPB83DRAFT_861020</name>
</gene>
<evidence type="ECO:0000313" key="9">
    <source>
        <dbReference type="Proteomes" id="UP000807306"/>
    </source>
</evidence>
<keyword evidence="9" id="KW-1185">Reference proteome</keyword>
<dbReference type="OrthoDB" id="407275at2759"/>
<keyword evidence="4" id="KW-0274">FAD</keyword>
<comment type="cofactor">
    <cofactor evidence="1">
        <name>FAD</name>
        <dbReference type="ChEBI" id="CHEBI:57692"/>
    </cofactor>
</comment>
<evidence type="ECO:0000259" key="7">
    <source>
        <dbReference type="PROSITE" id="PS51387"/>
    </source>
</evidence>
<evidence type="ECO:0000256" key="3">
    <source>
        <dbReference type="ARBA" id="ARBA00022630"/>
    </source>
</evidence>
<dbReference type="Gene3D" id="3.40.462.20">
    <property type="match status" value="1"/>
</dbReference>
<dbReference type="InterPro" id="IPR006093">
    <property type="entry name" value="Oxy_OxRdtase_FAD_BS"/>
</dbReference>
<evidence type="ECO:0000256" key="4">
    <source>
        <dbReference type="ARBA" id="ARBA00022827"/>
    </source>
</evidence>
<evidence type="ECO:0000256" key="5">
    <source>
        <dbReference type="ARBA" id="ARBA00023002"/>
    </source>
</evidence>
<keyword evidence="6" id="KW-0732">Signal</keyword>
<name>A0A9P6JLD5_9AGAR</name>
<keyword evidence="3" id="KW-0285">Flavoprotein</keyword>
<comment type="caution">
    <text evidence="8">The sequence shown here is derived from an EMBL/GenBank/DDBJ whole genome shotgun (WGS) entry which is preliminary data.</text>
</comment>
<dbReference type="Proteomes" id="UP000807306">
    <property type="component" value="Unassembled WGS sequence"/>
</dbReference>
<dbReference type="PROSITE" id="PS51387">
    <property type="entry name" value="FAD_PCMH"/>
    <property type="match status" value="1"/>
</dbReference>
<dbReference type="InterPro" id="IPR016166">
    <property type="entry name" value="FAD-bd_PCMH"/>
</dbReference>
<dbReference type="GO" id="GO:0016491">
    <property type="term" value="F:oxidoreductase activity"/>
    <property type="evidence" value="ECO:0007669"/>
    <property type="project" value="UniProtKB-KW"/>
</dbReference>
<organism evidence="8 9">
    <name type="scientific">Crepidotus variabilis</name>
    <dbReference type="NCBI Taxonomy" id="179855"/>
    <lineage>
        <taxon>Eukaryota</taxon>
        <taxon>Fungi</taxon>
        <taxon>Dikarya</taxon>
        <taxon>Basidiomycota</taxon>
        <taxon>Agaricomycotina</taxon>
        <taxon>Agaricomycetes</taxon>
        <taxon>Agaricomycetidae</taxon>
        <taxon>Agaricales</taxon>
        <taxon>Agaricineae</taxon>
        <taxon>Crepidotaceae</taxon>
        <taxon>Crepidotus</taxon>
    </lineage>
</organism>
<dbReference type="InterPro" id="IPR006094">
    <property type="entry name" value="Oxid_FAD_bind_N"/>
</dbReference>
<protein>
    <submittedName>
        <fullName evidence="8">Glucooligosaccharide oxidase</fullName>
    </submittedName>
</protein>
<accession>A0A9P6JLD5</accession>
<dbReference type="InterPro" id="IPR036318">
    <property type="entry name" value="FAD-bd_PCMH-like_sf"/>
</dbReference>
<dbReference type="InterPro" id="IPR050416">
    <property type="entry name" value="FAD-linked_Oxidoreductase"/>
</dbReference>
<feature type="domain" description="FAD-binding PCMH-type" evidence="7">
    <location>
        <begin position="62"/>
        <end position="234"/>
    </location>
</feature>
<comment type="similarity">
    <text evidence="2">Belongs to the oxygen-dependent FAD-linked oxidoreductase family.</text>
</comment>
<dbReference type="InterPro" id="IPR012951">
    <property type="entry name" value="BBE"/>
</dbReference>
<sequence length="505" mass="54528">MNKISTIMRPTILTASLGLLIISHVNGQSLKDLVSQIGYNVSIVLPGQPGYANATKPFNLRYDYKPVAVAFPVTSHEVSEVVQLGLKSNHTVVARSGGHSYIANGLGGKNDAIVIDLRNMKSITVDDQRNTAVVQTGNLLGDILTTLNEHDRALPHGTCPYVGIGGHAGYGGYGFTSRMWGLTIDRITSIEVVLANGEITTASETSNKDLFWAMRGAAGSFGIATAITFSTFPAPPETTIFSYSWHLPAAEAASVLTVFQNFTLTGDIPPQLAGELVITKADIRGNVNLGYAGGWYAPIAQLNATLAPFFAQVPAPISTSFDSGDYLHSAINLAGGSLQTISPEGTDTFYAKSLMTPSSQPMSLKSIQALMEVVSTVGFDTPGWWFFQVEQVGGKYSAINALKASETAFVHRDSLFVIQFYSSSPGNTPPYPQTGFNLLNASVDAIVSNNRPGWNYGAYANYLDDELPDWSYRYYGSNYQRLEGVKRIYDPNDFFSLPLGVGRRH</sequence>
<dbReference type="SUPFAM" id="SSF56176">
    <property type="entry name" value="FAD-binding/transporter-associated domain-like"/>
    <property type="match status" value="1"/>
</dbReference>
<dbReference type="Pfam" id="PF01565">
    <property type="entry name" value="FAD_binding_4"/>
    <property type="match status" value="1"/>
</dbReference>
<proteinExistence type="inferred from homology"/>
<dbReference type="Gene3D" id="3.30.465.10">
    <property type="match status" value="1"/>
</dbReference>
<dbReference type="PANTHER" id="PTHR42973:SF39">
    <property type="entry name" value="FAD-BINDING PCMH-TYPE DOMAIN-CONTAINING PROTEIN"/>
    <property type="match status" value="1"/>
</dbReference>
<keyword evidence="5" id="KW-0560">Oxidoreductase</keyword>
<dbReference type="GO" id="GO:0071949">
    <property type="term" value="F:FAD binding"/>
    <property type="evidence" value="ECO:0007669"/>
    <property type="project" value="InterPro"/>
</dbReference>